<gene>
    <name evidence="2" type="ORF">BV898_14664</name>
</gene>
<evidence type="ECO:0000313" key="2">
    <source>
        <dbReference type="EMBL" id="OWA50138.1"/>
    </source>
</evidence>
<reference evidence="3" key="1">
    <citation type="submission" date="2017-01" db="EMBL/GenBank/DDBJ databases">
        <title>Comparative genomics of anhydrobiosis in the tardigrade Hypsibius dujardini.</title>
        <authorList>
            <person name="Yoshida Y."/>
            <person name="Koutsovoulos G."/>
            <person name="Laetsch D."/>
            <person name="Stevens L."/>
            <person name="Kumar S."/>
            <person name="Horikawa D."/>
            <person name="Ishino K."/>
            <person name="Komine S."/>
            <person name="Tomita M."/>
            <person name="Blaxter M."/>
            <person name="Arakawa K."/>
        </authorList>
    </citation>
    <scope>NUCLEOTIDE SEQUENCE [LARGE SCALE GENOMIC DNA]</scope>
    <source>
        <strain evidence="3">Z151</strain>
    </source>
</reference>
<evidence type="ECO:0000256" key="1">
    <source>
        <dbReference type="SAM" id="MobiDB-lite"/>
    </source>
</evidence>
<organism evidence="2 3">
    <name type="scientific">Hypsibius exemplaris</name>
    <name type="common">Freshwater tardigrade</name>
    <dbReference type="NCBI Taxonomy" id="2072580"/>
    <lineage>
        <taxon>Eukaryota</taxon>
        <taxon>Metazoa</taxon>
        <taxon>Ecdysozoa</taxon>
        <taxon>Tardigrada</taxon>
        <taxon>Eutardigrada</taxon>
        <taxon>Parachela</taxon>
        <taxon>Hypsibioidea</taxon>
        <taxon>Hypsibiidae</taxon>
        <taxon>Hypsibius</taxon>
    </lineage>
</organism>
<feature type="region of interest" description="Disordered" evidence="1">
    <location>
        <begin position="66"/>
        <end position="89"/>
    </location>
</feature>
<dbReference type="AlphaFoldDB" id="A0A9X6NCK5"/>
<dbReference type="Proteomes" id="UP000192578">
    <property type="component" value="Unassembled WGS sequence"/>
</dbReference>
<sequence>MAKINIQSTCGAKLVKRIFRRRYTPKRGRSSEDRNNNNNYNNEKKPEEIENDNKYYAAQGYYAPRIECGNPEETTGRDDPAQHRYHGCR</sequence>
<dbReference type="EMBL" id="MTYJ01000183">
    <property type="protein sequence ID" value="OWA50138.1"/>
    <property type="molecule type" value="Genomic_DNA"/>
</dbReference>
<feature type="region of interest" description="Disordered" evidence="1">
    <location>
        <begin position="21"/>
        <end position="50"/>
    </location>
</feature>
<name>A0A9X6NCK5_HYPEX</name>
<protein>
    <submittedName>
        <fullName evidence="2">Uncharacterized protein</fullName>
    </submittedName>
</protein>
<comment type="caution">
    <text evidence="2">The sequence shown here is derived from an EMBL/GenBank/DDBJ whole genome shotgun (WGS) entry which is preliminary data.</text>
</comment>
<keyword evidence="3" id="KW-1185">Reference proteome</keyword>
<proteinExistence type="predicted"/>
<accession>A0A9X6NCK5</accession>
<evidence type="ECO:0000313" key="3">
    <source>
        <dbReference type="Proteomes" id="UP000192578"/>
    </source>
</evidence>